<name>A0A5N6MS76_9ASTR</name>
<organism evidence="2 3">
    <name type="scientific">Mikania micrantha</name>
    <name type="common">bitter vine</name>
    <dbReference type="NCBI Taxonomy" id="192012"/>
    <lineage>
        <taxon>Eukaryota</taxon>
        <taxon>Viridiplantae</taxon>
        <taxon>Streptophyta</taxon>
        <taxon>Embryophyta</taxon>
        <taxon>Tracheophyta</taxon>
        <taxon>Spermatophyta</taxon>
        <taxon>Magnoliopsida</taxon>
        <taxon>eudicotyledons</taxon>
        <taxon>Gunneridae</taxon>
        <taxon>Pentapetalae</taxon>
        <taxon>asterids</taxon>
        <taxon>campanulids</taxon>
        <taxon>Asterales</taxon>
        <taxon>Asteraceae</taxon>
        <taxon>Asteroideae</taxon>
        <taxon>Heliantheae alliance</taxon>
        <taxon>Eupatorieae</taxon>
        <taxon>Mikania</taxon>
    </lineage>
</organism>
<protein>
    <submittedName>
        <fullName evidence="2">Uncharacterized protein</fullName>
    </submittedName>
</protein>
<accession>A0A5N6MS76</accession>
<evidence type="ECO:0000256" key="1">
    <source>
        <dbReference type="SAM" id="MobiDB-lite"/>
    </source>
</evidence>
<proteinExistence type="predicted"/>
<reference evidence="2 3" key="1">
    <citation type="submission" date="2019-05" db="EMBL/GenBank/DDBJ databases">
        <title>Mikania micrantha, genome provides insights into the molecular mechanism of rapid growth.</title>
        <authorList>
            <person name="Liu B."/>
        </authorList>
    </citation>
    <scope>NUCLEOTIDE SEQUENCE [LARGE SCALE GENOMIC DNA]</scope>
    <source>
        <strain evidence="2">NLD-2019</strain>
        <tissue evidence="2">Leaf</tissue>
    </source>
</reference>
<dbReference type="Proteomes" id="UP000326396">
    <property type="component" value="Linkage Group LG5"/>
</dbReference>
<evidence type="ECO:0000313" key="2">
    <source>
        <dbReference type="EMBL" id="KAD3642154.1"/>
    </source>
</evidence>
<dbReference type="EMBL" id="SZYD01000015">
    <property type="protein sequence ID" value="KAD3642154.1"/>
    <property type="molecule type" value="Genomic_DNA"/>
</dbReference>
<feature type="region of interest" description="Disordered" evidence="1">
    <location>
        <begin position="1"/>
        <end position="22"/>
    </location>
</feature>
<comment type="caution">
    <text evidence="2">The sequence shown here is derived from an EMBL/GenBank/DDBJ whole genome shotgun (WGS) entry which is preliminary data.</text>
</comment>
<gene>
    <name evidence="2" type="ORF">E3N88_31378</name>
</gene>
<dbReference type="AlphaFoldDB" id="A0A5N6MS76"/>
<sequence>MTPTAERGGRPSPVTIGDGRFGEGGGASIMVYGTQCCGDGDGDIDGGDHGSGGHGSSGAAVVVEEWSLEVVPAAAVGCGRWWGAMEAADSWCLGGVDSYANTEGGDQQMTMVCVNFDPSINLLE</sequence>
<evidence type="ECO:0000313" key="3">
    <source>
        <dbReference type="Proteomes" id="UP000326396"/>
    </source>
</evidence>
<keyword evidence="3" id="KW-1185">Reference proteome</keyword>